<dbReference type="InterPro" id="IPR011527">
    <property type="entry name" value="ABC1_TM_dom"/>
</dbReference>
<evidence type="ECO:0000256" key="5">
    <source>
        <dbReference type="ARBA" id="ARBA00022840"/>
    </source>
</evidence>
<dbReference type="Pfam" id="PF06472">
    <property type="entry name" value="ABC_membrane_2"/>
    <property type="match status" value="1"/>
</dbReference>
<feature type="transmembrane region" description="Helical" evidence="9">
    <location>
        <begin position="170"/>
        <end position="190"/>
    </location>
</feature>
<dbReference type="GO" id="GO:0005524">
    <property type="term" value="F:ATP binding"/>
    <property type="evidence" value="ECO:0007669"/>
    <property type="project" value="UniProtKB-KW"/>
</dbReference>
<dbReference type="SUPFAM" id="SSF90123">
    <property type="entry name" value="ABC transporter transmembrane region"/>
    <property type="match status" value="1"/>
</dbReference>
<feature type="domain" description="ABC transporter" evidence="10">
    <location>
        <begin position="477"/>
        <end position="745"/>
    </location>
</feature>
<feature type="transmembrane region" description="Helical" evidence="9">
    <location>
        <begin position="130"/>
        <end position="150"/>
    </location>
</feature>
<evidence type="ECO:0000256" key="8">
    <source>
        <dbReference type="SAM" id="MobiDB-lite"/>
    </source>
</evidence>
<evidence type="ECO:0000256" key="2">
    <source>
        <dbReference type="ARBA" id="ARBA00022448"/>
    </source>
</evidence>
<keyword evidence="2" id="KW-0813">Transport</keyword>
<dbReference type="InterPro" id="IPR036640">
    <property type="entry name" value="ABC1_TM_sf"/>
</dbReference>
<dbReference type="InterPro" id="IPR050835">
    <property type="entry name" value="ABC_transporter_sub-D"/>
</dbReference>
<keyword evidence="5" id="KW-0067">ATP-binding</keyword>
<keyword evidence="6 9" id="KW-1133">Transmembrane helix</keyword>
<dbReference type="InterPro" id="IPR017871">
    <property type="entry name" value="ABC_transporter-like_CS"/>
</dbReference>
<dbReference type="GO" id="GO:0016020">
    <property type="term" value="C:membrane"/>
    <property type="evidence" value="ECO:0007669"/>
    <property type="project" value="InterPro"/>
</dbReference>
<proteinExistence type="inferred from homology"/>
<feature type="transmembrane region" description="Helical" evidence="9">
    <location>
        <begin position="271"/>
        <end position="290"/>
    </location>
</feature>
<evidence type="ECO:0000259" key="10">
    <source>
        <dbReference type="PROSITE" id="PS50893"/>
    </source>
</evidence>
<feature type="transmembrane region" description="Helical" evidence="9">
    <location>
        <begin position="360"/>
        <end position="379"/>
    </location>
</feature>
<dbReference type="Pfam" id="PF00005">
    <property type="entry name" value="ABC_tran"/>
    <property type="match status" value="1"/>
</dbReference>
<dbReference type="InterPro" id="IPR003439">
    <property type="entry name" value="ABC_transporter-like_ATP-bd"/>
</dbReference>
<organism evidence="12">
    <name type="scientific">Tetraselmis sp. GSL018</name>
    <dbReference type="NCBI Taxonomy" id="582737"/>
    <lineage>
        <taxon>Eukaryota</taxon>
        <taxon>Viridiplantae</taxon>
        <taxon>Chlorophyta</taxon>
        <taxon>core chlorophytes</taxon>
        <taxon>Chlorodendrophyceae</taxon>
        <taxon>Chlorodendrales</taxon>
        <taxon>Chlorodendraceae</taxon>
        <taxon>Tetraselmis</taxon>
    </lineage>
</organism>
<evidence type="ECO:0000256" key="6">
    <source>
        <dbReference type="ARBA" id="ARBA00022989"/>
    </source>
</evidence>
<feature type="region of interest" description="Disordered" evidence="8">
    <location>
        <begin position="591"/>
        <end position="614"/>
    </location>
</feature>
<feature type="transmembrane region" description="Helical" evidence="9">
    <location>
        <begin position="243"/>
        <end position="265"/>
    </location>
</feature>
<dbReference type="SUPFAM" id="SSF52540">
    <property type="entry name" value="P-loop containing nucleoside triphosphate hydrolases"/>
    <property type="match status" value="1"/>
</dbReference>
<dbReference type="PANTHER" id="PTHR11384:SF59">
    <property type="entry name" value="LYSOSOMAL COBALAMIN TRANSPORTER ABCD4"/>
    <property type="match status" value="1"/>
</dbReference>
<dbReference type="PROSITE" id="PS50893">
    <property type="entry name" value="ABC_TRANSPORTER_2"/>
    <property type="match status" value="1"/>
</dbReference>
<evidence type="ECO:0000256" key="7">
    <source>
        <dbReference type="ARBA" id="ARBA00023136"/>
    </source>
</evidence>
<evidence type="ECO:0000313" key="12">
    <source>
        <dbReference type="EMBL" id="JAC76939.1"/>
    </source>
</evidence>
<keyword evidence="7 9" id="KW-0472">Membrane</keyword>
<accession>A0A061S1P2</accession>
<protein>
    <submittedName>
        <fullName evidence="12">Abc transporter d family member chloroplastic-like</fullName>
    </submittedName>
</protein>
<dbReference type="PROSITE" id="PS50929">
    <property type="entry name" value="ABC_TM1F"/>
    <property type="match status" value="1"/>
</dbReference>
<dbReference type="CDD" id="cd03223">
    <property type="entry name" value="ABCD_peroxisomal_ALDP"/>
    <property type="match status" value="1"/>
</dbReference>
<dbReference type="InterPro" id="IPR027417">
    <property type="entry name" value="P-loop_NTPase"/>
</dbReference>
<dbReference type="PROSITE" id="PS00211">
    <property type="entry name" value="ABC_TRANSPORTER_1"/>
    <property type="match status" value="1"/>
</dbReference>
<dbReference type="PANTHER" id="PTHR11384">
    <property type="entry name" value="ATP-BINDING CASSETTE, SUB-FAMILY D MEMBER"/>
    <property type="match status" value="1"/>
</dbReference>
<evidence type="ECO:0000256" key="3">
    <source>
        <dbReference type="ARBA" id="ARBA00022692"/>
    </source>
</evidence>
<keyword evidence="3 9" id="KW-0812">Transmembrane</keyword>
<reference evidence="12" key="1">
    <citation type="submission" date="2014-05" db="EMBL/GenBank/DDBJ databases">
        <title>The transcriptome of the halophilic microalga Tetraselmis sp. GSL018 isolated from the Great Salt Lake, Utah.</title>
        <authorList>
            <person name="Jinkerson R.E."/>
            <person name="D'Adamo S."/>
            <person name="Posewitz M.C."/>
        </authorList>
    </citation>
    <scope>NUCLEOTIDE SEQUENCE</scope>
    <source>
        <strain evidence="12">GSL018</strain>
    </source>
</reference>
<dbReference type="GO" id="GO:0140359">
    <property type="term" value="F:ABC-type transporter activity"/>
    <property type="evidence" value="ECO:0007669"/>
    <property type="project" value="InterPro"/>
</dbReference>
<gene>
    <name evidence="12" type="ORF">TSPGSL018_18871</name>
</gene>
<dbReference type="SMART" id="SM00382">
    <property type="entry name" value="AAA"/>
    <property type="match status" value="1"/>
</dbReference>
<evidence type="ECO:0000256" key="9">
    <source>
        <dbReference type="SAM" id="Phobius"/>
    </source>
</evidence>
<evidence type="ECO:0000259" key="11">
    <source>
        <dbReference type="PROSITE" id="PS50929"/>
    </source>
</evidence>
<sequence>MLNLTSATGVLSYATGSGRQVNSGIAVYHIAKTGSAFYMTTDCSWKRRTPCNSRRGFGLSCRKTRRGTPKVLSAATPQADDRQISKKEQLLQRKEEGPSANLSVIFARFWKVAAPYWVDSDKASEARLRLAGVTALTLGTTAVSVLFNFLGRDFFNYLSEKDIENFYSQLYKYLGGFAVGIPVFVLKDYYMNRLGLEWRQWMTENYLDKYLTDRAFYKLQTEGLVDNPDQRITSDINQFADSALGLAFTLLNAVVDLISFSGILFAIYPPLFIALAGYALGGTVISLYLGRPLVGLNFYQEAREADFRYGLVRVRENAESVAFYGGEAKEQQLLLARVKSLVENYGSLLITSRNLQFFTAFYRFLIQLLPAAVVAPLYFKGEIEFGVVNQSSSAFSHILGDVSLVVFQLQSLAGFSAVVDRLGEFVEALEACSEETDIVASTSFDSMDLAAAPAAADSYIQLQDVPVEALLPSSPLLEIDQLSLRTPNRQLALVNRLSLKVHVGESLLIMGPSGVGKTSVLRAIAGLWVSGSGCISRFVEARPRNKGAIVFDYEGLQRRLATPKDIFFMPQKPYMVLGTLRDQLLYPTWADGEAGQNGSGPTEGSPRPSDSEMEAALQRVRLSKVVDRVRSQTGAGGNMLDTVADWGGELSLGEQQRLAFARLLLTRPRFVIMDESTSALDQENQDHLYQCLKDDRVSFVSVGHRPSLINHHDKVLRLAAMRDAGHANWEVLPAAEILAERRAAEA</sequence>
<dbReference type="GO" id="GO:0016887">
    <property type="term" value="F:ATP hydrolysis activity"/>
    <property type="evidence" value="ECO:0007669"/>
    <property type="project" value="InterPro"/>
</dbReference>
<comment type="similarity">
    <text evidence="1">Belongs to the ABC transporter superfamily. ABCD family. Peroxisomal fatty acyl CoA transporter (TC 3.A.1.203) subfamily.</text>
</comment>
<dbReference type="EMBL" id="GBEZ01008611">
    <property type="protein sequence ID" value="JAC76939.1"/>
    <property type="molecule type" value="Transcribed_RNA"/>
</dbReference>
<evidence type="ECO:0000256" key="1">
    <source>
        <dbReference type="ARBA" id="ARBA00008575"/>
    </source>
</evidence>
<keyword evidence="4" id="KW-0547">Nucleotide-binding</keyword>
<dbReference type="InterPro" id="IPR003593">
    <property type="entry name" value="AAA+_ATPase"/>
</dbReference>
<dbReference type="Gene3D" id="3.40.50.300">
    <property type="entry name" value="P-loop containing nucleotide triphosphate hydrolases"/>
    <property type="match status" value="1"/>
</dbReference>
<feature type="domain" description="ABC transmembrane type-1" evidence="11">
    <location>
        <begin position="131"/>
        <end position="414"/>
    </location>
</feature>
<evidence type="ECO:0000256" key="4">
    <source>
        <dbReference type="ARBA" id="ARBA00022741"/>
    </source>
</evidence>
<dbReference type="Gene3D" id="1.20.1560.10">
    <property type="entry name" value="ABC transporter type 1, transmembrane domain"/>
    <property type="match status" value="1"/>
</dbReference>
<dbReference type="AlphaFoldDB" id="A0A061S1P2"/>
<name>A0A061S1P2_9CHLO</name>